<evidence type="ECO:0000313" key="2">
    <source>
        <dbReference type="Proteomes" id="UP001206821"/>
    </source>
</evidence>
<reference evidence="1 2" key="1">
    <citation type="submission" date="2022-07" db="EMBL/GenBank/DDBJ databases">
        <title>Genomic and pangenome structural analysis of the polyextremophile Exiguobacterium.</title>
        <authorList>
            <person name="Shen L."/>
        </authorList>
    </citation>
    <scope>NUCLEOTIDE SEQUENCE [LARGE SCALE GENOMIC DNA]</scope>
    <source>
        <strain evidence="1 2">12_1</strain>
    </source>
</reference>
<dbReference type="EMBL" id="JANIEK010000006">
    <property type="protein sequence ID" value="MCT4794447.1"/>
    <property type="molecule type" value="Genomic_DNA"/>
</dbReference>
<accession>A0ABT2KTY7</accession>
<protein>
    <submittedName>
        <fullName evidence="1">Uncharacterized protein</fullName>
    </submittedName>
</protein>
<dbReference type="RefSeq" id="WP_034809525.1">
    <property type="nucleotide sequence ID" value="NZ_CP073101.1"/>
</dbReference>
<organism evidence="1 2">
    <name type="scientific">Exiguobacterium alkaliphilum</name>
    <dbReference type="NCBI Taxonomy" id="1428684"/>
    <lineage>
        <taxon>Bacteria</taxon>
        <taxon>Bacillati</taxon>
        <taxon>Bacillota</taxon>
        <taxon>Bacilli</taxon>
        <taxon>Bacillales</taxon>
        <taxon>Bacillales Family XII. Incertae Sedis</taxon>
        <taxon>Exiguobacterium</taxon>
    </lineage>
</organism>
<sequence>METYIELYNGGELEDRAVINDGMTFGRVTIVEMFYQTGHIFGYVKADGEKTFFLEPIAEDDTFTAEGETYSLQQFIALF</sequence>
<comment type="caution">
    <text evidence="1">The sequence shown here is derived from an EMBL/GenBank/DDBJ whole genome shotgun (WGS) entry which is preliminary data.</text>
</comment>
<name>A0ABT2KTY7_9BACL</name>
<proteinExistence type="predicted"/>
<dbReference type="Proteomes" id="UP001206821">
    <property type="component" value="Unassembled WGS sequence"/>
</dbReference>
<keyword evidence="2" id="KW-1185">Reference proteome</keyword>
<gene>
    <name evidence="1" type="ORF">NQG31_02765</name>
</gene>
<evidence type="ECO:0000313" key="1">
    <source>
        <dbReference type="EMBL" id="MCT4794447.1"/>
    </source>
</evidence>